<reference evidence="1" key="1">
    <citation type="submission" date="2023-08" db="EMBL/GenBank/DDBJ databases">
        <title>The novel hydrolase IpcH responsible for the initial isoprocarb degradation step in Rhodococcus sp. D-6.</title>
        <authorList>
            <person name="Zhu Q."/>
        </authorList>
    </citation>
    <scope>NUCLEOTIDE SEQUENCE</scope>
    <source>
        <strain evidence="1">D-6</strain>
    </source>
</reference>
<dbReference type="AlphaFoldDB" id="A0AAU7UTD0"/>
<name>A0AAU7UTD0_9NOCA</name>
<proteinExistence type="predicted"/>
<accession>A0AAU7UTD0</accession>
<dbReference type="KEGG" id="rhox:RBB84_17345"/>
<dbReference type="EMBL" id="CP132970">
    <property type="protein sequence ID" value="XBW03049.1"/>
    <property type="molecule type" value="Genomic_DNA"/>
</dbReference>
<evidence type="ECO:0000313" key="1">
    <source>
        <dbReference type="EMBL" id="XBW03049.1"/>
    </source>
</evidence>
<sequence length="77" mass="7944">MTTCASSYLYQVQAFVFGDDAAAIETALAAAKGCEAAGDPYPERVLEQVRAAYAVLEVDAPEVAADFGPPAFEAPGS</sequence>
<gene>
    <name evidence="1" type="ORF">RBB84_17345</name>
</gene>
<dbReference type="RefSeq" id="WP_064257538.1">
    <property type="nucleotide sequence ID" value="NZ_CP132970.1"/>
</dbReference>
<organism evidence="1">
    <name type="scientific">Rhodococcus sp. D-6</name>
    <dbReference type="NCBI Taxonomy" id="1387842"/>
    <lineage>
        <taxon>Bacteria</taxon>
        <taxon>Bacillati</taxon>
        <taxon>Actinomycetota</taxon>
        <taxon>Actinomycetes</taxon>
        <taxon>Mycobacteriales</taxon>
        <taxon>Nocardiaceae</taxon>
        <taxon>Rhodococcus</taxon>
    </lineage>
</organism>
<protein>
    <submittedName>
        <fullName evidence="1">Uncharacterized protein</fullName>
    </submittedName>
</protein>